<keyword evidence="1" id="KW-1133">Transmembrane helix</keyword>
<sequence>MTGEPDEPVLFAEAGSSWWPVLWGPLFAAVGVVLEAPTGPVNWLPWIVVAAVFGGGAAVWVSARRRVYLVRLTTGTLTQGREHVRVAEIAAVTDVGTPAGAKVLGGGWTVPRKTEAVPVRLTDGSVALAWARDDDGLRDALRRLVEPDPT</sequence>
<reference evidence="2 3" key="1">
    <citation type="submission" date="2021-02" db="EMBL/GenBank/DDBJ databases">
        <title>Actinophytocola xerophila sp. nov., isolated from soil of cotton cropping field.</title>
        <authorList>
            <person name="Huang R."/>
            <person name="Chen X."/>
            <person name="Ge X."/>
            <person name="Liu W."/>
        </authorList>
    </citation>
    <scope>NUCLEOTIDE SEQUENCE [LARGE SCALE GENOMIC DNA]</scope>
    <source>
        <strain evidence="2 3">S1-96</strain>
    </source>
</reference>
<proteinExistence type="predicted"/>
<dbReference type="EMBL" id="JAFFZE010000016">
    <property type="protein sequence ID" value="MCT2585660.1"/>
    <property type="molecule type" value="Genomic_DNA"/>
</dbReference>
<evidence type="ECO:0000256" key="1">
    <source>
        <dbReference type="SAM" id="Phobius"/>
    </source>
</evidence>
<evidence type="ECO:0000313" key="3">
    <source>
        <dbReference type="Proteomes" id="UP001156441"/>
    </source>
</evidence>
<dbReference type="RefSeq" id="WP_260193332.1">
    <property type="nucleotide sequence ID" value="NZ_JAFFZE010000016.1"/>
</dbReference>
<accession>A0ABT2JCS2</accession>
<evidence type="ECO:0000313" key="2">
    <source>
        <dbReference type="EMBL" id="MCT2585660.1"/>
    </source>
</evidence>
<comment type="caution">
    <text evidence="2">The sequence shown here is derived from an EMBL/GenBank/DDBJ whole genome shotgun (WGS) entry which is preliminary data.</text>
</comment>
<protein>
    <recommendedName>
        <fullName evidence="4">DUF3093 family protein</fullName>
    </recommendedName>
</protein>
<name>A0ABT2JCS2_9PSEU</name>
<gene>
    <name evidence="2" type="ORF">JT362_21305</name>
</gene>
<keyword evidence="1" id="KW-0812">Transmembrane</keyword>
<keyword evidence="3" id="KW-1185">Reference proteome</keyword>
<dbReference type="Proteomes" id="UP001156441">
    <property type="component" value="Unassembled WGS sequence"/>
</dbReference>
<organism evidence="2 3">
    <name type="scientific">Actinophytocola gossypii</name>
    <dbReference type="NCBI Taxonomy" id="2812003"/>
    <lineage>
        <taxon>Bacteria</taxon>
        <taxon>Bacillati</taxon>
        <taxon>Actinomycetota</taxon>
        <taxon>Actinomycetes</taxon>
        <taxon>Pseudonocardiales</taxon>
        <taxon>Pseudonocardiaceae</taxon>
    </lineage>
</organism>
<evidence type="ECO:0008006" key="4">
    <source>
        <dbReference type="Google" id="ProtNLM"/>
    </source>
</evidence>
<keyword evidence="1" id="KW-0472">Membrane</keyword>
<feature type="transmembrane region" description="Helical" evidence="1">
    <location>
        <begin position="43"/>
        <end position="63"/>
    </location>
</feature>